<name>A0A1L9B577_9BACT</name>
<dbReference type="AlphaFoldDB" id="A0A1L9B577"/>
<reference evidence="2" key="1">
    <citation type="submission" date="2016-11" db="EMBL/GenBank/DDBJ databases">
        <authorList>
            <person name="Shukria A."/>
            <person name="Stevens D.C."/>
        </authorList>
    </citation>
    <scope>NUCLEOTIDE SEQUENCE [LARGE SCALE GENOMIC DNA]</scope>
    <source>
        <strain evidence="2">Cbfe23</strain>
    </source>
</reference>
<accession>A0A1L9B577</accession>
<comment type="caution">
    <text evidence="1">The sequence shown here is derived from an EMBL/GenBank/DDBJ whole genome shotgun (WGS) entry which is preliminary data.</text>
</comment>
<proteinExistence type="predicted"/>
<dbReference type="STRING" id="83449.BON30_29490"/>
<protein>
    <submittedName>
        <fullName evidence="1">Uncharacterized protein</fullName>
    </submittedName>
</protein>
<evidence type="ECO:0000313" key="2">
    <source>
        <dbReference type="Proteomes" id="UP000182229"/>
    </source>
</evidence>
<dbReference type="Proteomes" id="UP000182229">
    <property type="component" value="Unassembled WGS sequence"/>
</dbReference>
<dbReference type="EMBL" id="MPIN01000008">
    <property type="protein sequence ID" value="OJH37417.1"/>
    <property type="molecule type" value="Genomic_DNA"/>
</dbReference>
<evidence type="ECO:0000313" key="1">
    <source>
        <dbReference type="EMBL" id="OJH37417.1"/>
    </source>
</evidence>
<sequence>MASRSPCRQRGMVFLSLVMVVLLGGGATGHPRGSLRTGFGIHSRPTLFRLGPGLRPSAVPLEAADSSGTPLETQPLLVFIEQLADYPWEVMPGSFPAAPPI</sequence>
<keyword evidence="2" id="KW-1185">Reference proteome</keyword>
<reference evidence="1 2" key="2">
    <citation type="submission" date="2016-12" db="EMBL/GenBank/DDBJ databases">
        <title>Draft Genome Sequence of Cystobacter ferrugineus Strain Cbfe23.</title>
        <authorList>
            <person name="Akbar S."/>
            <person name="Dowd S.E."/>
            <person name="Stevens D.C."/>
        </authorList>
    </citation>
    <scope>NUCLEOTIDE SEQUENCE [LARGE SCALE GENOMIC DNA]</scope>
    <source>
        <strain evidence="1 2">Cbfe23</strain>
    </source>
</reference>
<organism evidence="1 2">
    <name type="scientific">Cystobacter ferrugineus</name>
    <dbReference type="NCBI Taxonomy" id="83449"/>
    <lineage>
        <taxon>Bacteria</taxon>
        <taxon>Pseudomonadati</taxon>
        <taxon>Myxococcota</taxon>
        <taxon>Myxococcia</taxon>
        <taxon>Myxococcales</taxon>
        <taxon>Cystobacterineae</taxon>
        <taxon>Archangiaceae</taxon>
        <taxon>Cystobacter</taxon>
    </lineage>
</organism>
<gene>
    <name evidence="1" type="ORF">BON30_29490</name>
</gene>